<proteinExistence type="inferred from homology"/>
<dbReference type="STRING" id="1284197.S8AD72"/>
<name>S8AD72_DACHA</name>
<dbReference type="eggNOG" id="KOG2154">
    <property type="taxonomic scope" value="Eukaryota"/>
</dbReference>
<dbReference type="GO" id="GO:0000480">
    <property type="term" value="P:endonucleolytic cleavage in 5'-ETS of tricistronic rRNA transcript (SSU-rRNA, 5.8S rRNA, LSU-rRNA)"/>
    <property type="evidence" value="ECO:0007669"/>
    <property type="project" value="EnsemblFungi"/>
</dbReference>
<dbReference type="InterPro" id="IPR027193">
    <property type="entry name" value="Noc4"/>
</dbReference>
<accession>S8AD72</accession>
<dbReference type="PANTHER" id="PTHR12455">
    <property type="entry name" value="NUCLEOLAR COMPLEX PROTEIN 4"/>
    <property type="match status" value="1"/>
</dbReference>
<dbReference type="HOGENOM" id="CLU_015945_1_0_1"/>
<dbReference type="PANTHER" id="PTHR12455:SF0">
    <property type="entry name" value="NUCLEOLAR COMPLEX PROTEIN 4 HOMOLOG"/>
    <property type="match status" value="1"/>
</dbReference>
<evidence type="ECO:0000259" key="3">
    <source>
        <dbReference type="Pfam" id="PF03914"/>
    </source>
</evidence>
<dbReference type="GO" id="GO:0032040">
    <property type="term" value="C:small-subunit processome"/>
    <property type="evidence" value="ECO:0007669"/>
    <property type="project" value="EnsemblFungi"/>
</dbReference>
<evidence type="ECO:0000256" key="2">
    <source>
        <dbReference type="SAM" id="MobiDB-lite"/>
    </source>
</evidence>
<dbReference type="GO" id="GO:0000472">
    <property type="term" value="P:endonucleolytic cleavage to generate mature 5'-end of SSU-rRNA from (SSU-rRNA, 5.8S rRNA, LSU-rRNA)"/>
    <property type="evidence" value="ECO:0007669"/>
    <property type="project" value="EnsemblFungi"/>
</dbReference>
<dbReference type="OMA" id="ATEYIYE"/>
<dbReference type="GO" id="GO:0000447">
    <property type="term" value="P:endonucleolytic cleavage in ITS1 to separate SSU-rRNA from 5.8S rRNA and LSU-rRNA from tricistronic rRNA transcript (SSU-rRNA, 5.8S rRNA, LSU-rRNA)"/>
    <property type="evidence" value="ECO:0007669"/>
    <property type="project" value="EnsemblFungi"/>
</dbReference>
<comment type="similarity">
    <text evidence="1">Belongs to the CBF/MAK21 family.</text>
</comment>
<comment type="caution">
    <text evidence="4">The sequence shown here is derived from an EMBL/GenBank/DDBJ whole genome shotgun (WGS) entry which is preliminary data.</text>
</comment>
<keyword evidence="5" id="KW-1185">Reference proteome</keyword>
<dbReference type="GO" id="GO:0030692">
    <property type="term" value="C:Noc4p-Nop14p complex"/>
    <property type="evidence" value="ECO:0007669"/>
    <property type="project" value="EnsemblFungi"/>
</dbReference>
<feature type="compositionally biased region" description="Polar residues" evidence="2">
    <location>
        <begin position="1"/>
        <end position="10"/>
    </location>
</feature>
<reference evidence="4 5" key="1">
    <citation type="journal article" date="2013" name="PLoS Genet.">
        <title>Genomic mechanisms accounting for the adaptation to parasitism in nematode-trapping fungi.</title>
        <authorList>
            <person name="Meerupati T."/>
            <person name="Andersson K.M."/>
            <person name="Friman E."/>
            <person name="Kumar D."/>
            <person name="Tunlid A."/>
            <person name="Ahren D."/>
        </authorList>
    </citation>
    <scope>NUCLEOTIDE SEQUENCE [LARGE SCALE GENOMIC DNA]</scope>
    <source>
        <strain evidence="4 5">CBS 200.50</strain>
    </source>
</reference>
<feature type="compositionally biased region" description="Acidic residues" evidence="2">
    <location>
        <begin position="57"/>
        <end position="78"/>
    </location>
</feature>
<dbReference type="OrthoDB" id="10263185at2759"/>
<reference evidence="5" key="2">
    <citation type="submission" date="2013-04" db="EMBL/GenBank/DDBJ databases">
        <title>Genomic mechanisms accounting for the adaptation to parasitism in nematode-trapping fungi.</title>
        <authorList>
            <person name="Ahren D.G."/>
        </authorList>
    </citation>
    <scope>NUCLEOTIDE SEQUENCE [LARGE SCALE GENOMIC DNA]</scope>
    <source>
        <strain evidence="5">CBS 200.50</strain>
    </source>
</reference>
<evidence type="ECO:0000256" key="1">
    <source>
        <dbReference type="ARBA" id="ARBA00007797"/>
    </source>
</evidence>
<dbReference type="InterPro" id="IPR005612">
    <property type="entry name" value="CCAAT-binding_factor"/>
</dbReference>
<dbReference type="Pfam" id="PF03914">
    <property type="entry name" value="CBF"/>
    <property type="match status" value="1"/>
</dbReference>
<protein>
    <recommendedName>
        <fullName evidence="3">CCAAT-binding factor domain-containing protein</fullName>
    </recommendedName>
</protein>
<dbReference type="GO" id="GO:0005829">
    <property type="term" value="C:cytosol"/>
    <property type="evidence" value="ECO:0007669"/>
    <property type="project" value="EnsemblFungi"/>
</dbReference>
<dbReference type="AlphaFoldDB" id="S8AD72"/>
<dbReference type="EMBL" id="AQGS01000270">
    <property type="protein sequence ID" value="EPS40874.1"/>
    <property type="molecule type" value="Genomic_DNA"/>
</dbReference>
<feature type="region of interest" description="Disordered" evidence="2">
    <location>
        <begin position="1"/>
        <end position="82"/>
    </location>
</feature>
<feature type="domain" description="CCAAT-binding factor" evidence="3">
    <location>
        <begin position="360"/>
        <end position="517"/>
    </location>
</feature>
<organism evidence="4 5">
    <name type="scientific">Dactylellina haptotyla (strain CBS 200.50)</name>
    <name type="common">Nematode-trapping fungus</name>
    <name type="synonym">Monacrosporium haptotylum</name>
    <dbReference type="NCBI Taxonomy" id="1284197"/>
    <lineage>
        <taxon>Eukaryota</taxon>
        <taxon>Fungi</taxon>
        <taxon>Dikarya</taxon>
        <taxon>Ascomycota</taxon>
        <taxon>Pezizomycotina</taxon>
        <taxon>Orbiliomycetes</taxon>
        <taxon>Orbiliales</taxon>
        <taxon>Orbiliaceae</taxon>
        <taxon>Dactylellina</taxon>
    </lineage>
</organism>
<evidence type="ECO:0000313" key="5">
    <source>
        <dbReference type="Proteomes" id="UP000015100"/>
    </source>
</evidence>
<gene>
    <name evidence="4" type="ORF">H072_5237</name>
</gene>
<evidence type="ECO:0000313" key="4">
    <source>
        <dbReference type="EMBL" id="EPS40874.1"/>
    </source>
</evidence>
<sequence>MAIPTSNGALSASKKRKRVAVDVPTAKRKSKPQDLPVVTKAVIMRPAPKSKKVREEPSDESNEEEDEDMESGSDEEDSLASRQAEMLQLEEGIISAKTATERTKGLGALLEQLENESEEVVIMTAVGLCRTFCRLMSRGQLVRQKDHTPEQLKMVKEGKEAYINYLNGLGSLLEGGEGTSLKLAMRLLKEESVHMKPSEDYYFPFLSYGVIIKHILLSDSPDLVDVFATEYIYEFSDLRLEFLKAIPGISKDAALSNTVFSENLFSILYDLKDFPTASEELIDLPLYISAPSKKKHPLFLIATHQRYFQETWLALLTRPLPSKQRDILTILPKRIIPHLPNPRLLMDYLTDTYNTGGVTALLALQGLFNLMMSHNLDYPNFFPKLYALLDSDLMHVKYRSRFFRLLELFLNSSHLPAVLVASFIKRMARLCLSAPPSAIVTVIPFTYNLMRLHPTCTFMLHRVLGKEVDYEKLRNGGFVDPFNEQEMDPLKTGALESSLWELETLQSHYHPNVATLAKILSEQFTKQQYNIEDFLDHSYTSMLESEMTKKTTKEPVVEYIVPKKILAREEKKDEDSLLPTGPNVLLDLWDFE</sequence>
<dbReference type="Proteomes" id="UP000015100">
    <property type="component" value="Unassembled WGS sequence"/>
</dbReference>